<dbReference type="VEuPathDB" id="CryptoDB:Cvel_27712"/>
<organism evidence="4">
    <name type="scientific">Chromera velia CCMP2878</name>
    <dbReference type="NCBI Taxonomy" id="1169474"/>
    <lineage>
        <taxon>Eukaryota</taxon>
        <taxon>Sar</taxon>
        <taxon>Alveolata</taxon>
        <taxon>Colpodellida</taxon>
        <taxon>Chromeraceae</taxon>
        <taxon>Chromera</taxon>
    </lineage>
</organism>
<feature type="region of interest" description="Disordered" evidence="1">
    <location>
        <begin position="202"/>
        <end position="236"/>
    </location>
</feature>
<proteinExistence type="predicted"/>
<dbReference type="EMBL" id="CDMZ01002738">
    <property type="protein sequence ID" value="CUC10131.1"/>
    <property type="molecule type" value="Genomic_DNA"/>
</dbReference>
<dbReference type="AlphaFoldDB" id="A0A0K6S9D0"/>
<evidence type="ECO:0000313" key="3">
    <source>
        <dbReference type="EMBL" id="CUC10130.1"/>
    </source>
</evidence>
<keyword evidence="2" id="KW-0812">Transmembrane</keyword>
<dbReference type="EMBL" id="CDMZ01002738">
    <property type="protein sequence ID" value="CUC10130.1"/>
    <property type="molecule type" value="Genomic_DNA"/>
</dbReference>
<evidence type="ECO:0000256" key="2">
    <source>
        <dbReference type="SAM" id="Phobius"/>
    </source>
</evidence>
<keyword evidence="2" id="KW-0472">Membrane</keyword>
<evidence type="ECO:0000313" key="4">
    <source>
        <dbReference type="EMBL" id="CUC10131.1"/>
    </source>
</evidence>
<evidence type="ECO:0000256" key="1">
    <source>
        <dbReference type="SAM" id="MobiDB-lite"/>
    </source>
</evidence>
<keyword evidence="2" id="KW-1133">Transmembrane helix</keyword>
<feature type="transmembrane region" description="Helical" evidence="2">
    <location>
        <begin position="143"/>
        <end position="163"/>
    </location>
</feature>
<gene>
    <name evidence="3" type="ORF">Cvel_27712.t1</name>
    <name evidence="4" type="ORF">Cvel_27712.t2</name>
</gene>
<feature type="transmembrane region" description="Helical" evidence="2">
    <location>
        <begin position="85"/>
        <end position="104"/>
    </location>
</feature>
<accession>A0A0K6S9D0</accession>
<feature type="transmembrane region" description="Helical" evidence="2">
    <location>
        <begin position="20"/>
        <end position="42"/>
    </location>
</feature>
<protein>
    <submittedName>
        <fullName evidence="4">Uncharacterized protein</fullName>
    </submittedName>
</protein>
<sequence>MSGPEKAAHLDAFTYRTSFYGLISATVLMTCKAILGILGLFVPKLSPLVGLSVDANWTLGILAFAGLVIGPLGTYSAVKQWLPPLRIFFAYLVADMILSIFFFAEDMVGFCTKAKVHFGVHKFGEISDDPVSNLTRQCTHTRVYFTFLWGVVFAIGCLSAYLTRRGLVLLERRLVERLYDPDPEEKRGASPGGLWAQATETAVVENEGDSRSAGYGEGAEGNSAASVAAPVSGEVK</sequence>
<reference evidence="4" key="1">
    <citation type="submission" date="2014-11" db="EMBL/GenBank/DDBJ databases">
        <title>Molecular phylogeny of cliff fern family Woodsiaceae with morphological implications.</title>
        <authorList>
            <person name="Shao Y.-Z."/>
            <person name="Wei R."/>
            <person name="Zhang X.-C."/>
        </authorList>
    </citation>
    <scope>NUCLEOTIDE SEQUENCE</scope>
</reference>
<name>A0A0K6S9D0_9ALVE</name>
<feature type="transmembrane region" description="Helical" evidence="2">
    <location>
        <begin position="57"/>
        <end position="78"/>
    </location>
</feature>